<feature type="transmembrane region" description="Helical" evidence="8">
    <location>
        <begin position="874"/>
        <end position="894"/>
    </location>
</feature>
<evidence type="ECO:0000256" key="2">
    <source>
        <dbReference type="ARBA" id="ARBA00022448"/>
    </source>
</evidence>
<dbReference type="PRINTS" id="PR00702">
    <property type="entry name" value="ACRIFLAVINRP"/>
</dbReference>
<feature type="transmembrane region" description="Helical" evidence="8">
    <location>
        <begin position="529"/>
        <end position="547"/>
    </location>
</feature>
<evidence type="ECO:0000313" key="9">
    <source>
        <dbReference type="EMBL" id="AVP87546.1"/>
    </source>
</evidence>
<evidence type="ECO:0000256" key="5">
    <source>
        <dbReference type="ARBA" id="ARBA00022692"/>
    </source>
</evidence>
<name>A0A2P1P8G1_9RICK</name>
<dbReference type="EMBL" id="CP027845">
    <property type="protein sequence ID" value="AVP87546.1"/>
    <property type="molecule type" value="Genomic_DNA"/>
</dbReference>
<keyword evidence="5 8" id="KW-0812">Transmembrane</keyword>
<keyword evidence="10" id="KW-1185">Reference proteome</keyword>
<keyword evidence="3" id="KW-1003">Cell membrane</keyword>
<sequence length="1010" mass="111405">MRISEICIKRPVFATVMSLMILLIGLVSFSKLTIRGAPDVDPPLISITASYGGASAEYMANKVTTVLEQAMRSIKQVDFITSQSSTGTSKVNIFFTLDADIDQALSDVRSQISQISLAFPSDMQIPQASKQDADSNPSIFLIVRGDNYTKAQLTDIAQKQILLQLERVDAVGTGIMRGPKFNTVIVKLDPLKLYQYNLDPTSIANTINSQNTDYPAGIIKTDKLNFVVNLDARIKLPEQFNDIVITKIANRVIHLRDIADVSFEPTDPTSVFKFNGQEALAIGLVKQSKANILDLSKQVTKALPSIIKTLPAGINISVRYDAALPVSDSINEVIKAVIESLILVFIVVYFFLGSAQITLIPVVTIPVSLVGTFYFMHLAGFSINTFSLLAMVLAIGLVVDDAIVVLENSYRYVQQGLSSIEASIKSMNEIGFAVLVMTTTLASVFIPIGFLEGFVGRLFIEFAWTLAFCVILSGFVAITLSPMMCSRLISVHNESQLPLHLAKFAHFIHYVENLYVTFLHRMFKNQKKFFMICGSSIFLLVLGFSNANKSFIPVKDDGALMLICLIKQGTSLAISEQYVDLLQKEIKKIPEVENVISVATSSGGFGYIILKDWSERSRSQKQIRDEINMKLSRIPEVSAFTSNLPSVLSGTASKAVEFNLQGLNASWEELEKTAYQFIDELQNYTFLSNFDLDYKSTVPGINIFIDKDKAQMYNTSIPSIGNTLNYLMTTQNINSFLMDDLIYNVQVGFGIADRSHINDLTKVYIKSNDGKMLPLKTFAKIQETAKVQSYNHYNNLKTISLSADIKDTASLGMAANAINTLTQKIIDPSKIKVEFLGNIKRMSEQSSSLLFVFALSIFFIYLVLAAQFESFKDPLIILLSVPFSITGAILTILICRNSINLYSAIGIITLIGLVTKNAIMIVEFANQMRHSSLSLYESIIKAAQIRFRPIMMTSLSTALGAMPLVLASGGGAAARVSIGLVIFGGMIIGTLFTLFVIPFVYVKFNREVNT</sequence>
<dbReference type="Pfam" id="PF00873">
    <property type="entry name" value="ACR_tran"/>
    <property type="match status" value="1"/>
</dbReference>
<comment type="subcellular location">
    <subcellularLocation>
        <location evidence="1">Cell inner membrane</location>
        <topology evidence="1">Multi-pass membrane protein</topology>
    </subcellularLocation>
</comment>
<dbReference type="Gene3D" id="3.30.2090.10">
    <property type="entry name" value="Multidrug efflux transporter AcrB TolC docking domain, DN and DC subdomains"/>
    <property type="match status" value="2"/>
</dbReference>
<protein>
    <submittedName>
        <fullName evidence="9">Hydrophobe/amphiphile efflux-1 HAE1 family protein</fullName>
    </submittedName>
</protein>
<dbReference type="GO" id="GO:0042910">
    <property type="term" value="F:xenobiotic transmembrane transporter activity"/>
    <property type="evidence" value="ECO:0007669"/>
    <property type="project" value="TreeGrafter"/>
</dbReference>
<gene>
    <name evidence="9" type="ORF">phytr_6050</name>
</gene>
<dbReference type="Proteomes" id="UP000241762">
    <property type="component" value="Chromosome"/>
</dbReference>
<dbReference type="SUPFAM" id="SSF82693">
    <property type="entry name" value="Multidrug efflux transporter AcrB pore domain, PN1, PN2, PC1 and PC2 subdomains"/>
    <property type="match status" value="3"/>
</dbReference>
<feature type="transmembrane region" description="Helical" evidence="8">
    <location>
        <begin position="386"/>
        <end position="406"/>
    </location>
</feature>
<proteinExistence type="predicted"/>
<accession>A0A2P1P8G1</accession>
<dbReference type="OrthoDB" id="9807350at2"/>
<evidence type="ECO:0000256" key="1">
    <source>
        <dbReference type="ARBA" id="ARBA00004429"/>
    </source>
</evidence>
<evidence type="ECO:0000256" key="8">
    <source>
        <dbReference type="SAM" id="Phobius"/>
    </source>
</evidence>
<dbReference type="Gene3D" id="3.30.70.1320">
    <property type="entry name" value="Multidrug efflux transporter AcrB pore domain like"/>
    <property type="match status" value="1"/>
</dbReference>
<dbReference type="SUPFAM" id="SSF82714">
    <property type="entry name" value="Multidrug efflux transporter AcrB TolC docking domain, DN and DC subdomains"/>
    <property type="match status" value="2"/>
</dbReference>
<dbReference type="GO" id="GO:0005886">
    <property type="term" value="C:plasma membrane"/>
    <property type="evidence" value="ECO:0007669"/>
    <property type="project" value="UniProtKB-SubCell"/>
</dbReference>
<feature type="transmembrane region" description="Helical" evidence="8">
    <location>
        <begin position="945"/>
        <end position="966"/>
    </location>
</feature>
<feature type="transmembrane region" description="Helical" evidence="8">
    <location>
        <begin position="849"/>
        <end position="868"/>
    </location>
</feature>
<reference evidence="9 10" key="1">
    <citation type="submission" date="2018-03" db="EMBL/GenBank/DDBJ databases">
        <title>A gene transfer event suggests a long-term partnership between eustigmatophyte algae and a novel lineage of endosymbiotic bacteria.</title>
        <authorList>
            <person name="Yurchenko T."/>
            <person name="Sevcikova T."/>
            <person name="Pribyl P."/>
            <person name="El Karkouri K."/>
            <person name="Klimes V."/>
            <person name="Amaral R."/>
            <person name="Zbrankova V."/>
            <person name="Kim E."/>
            <person name="Raoult D."/>
            <person name="Santos L.M.A."/>
            <person name="Elias M."/>
        </authorList>
    </citation>
    <scope>NUCLEOTIDE SEQUENCE [LARGE SCALE GENOMIC DNA]</scope>
    <source>
        <strain evidence="9">CCALA 838</strain>
    </source>
</reference>
<keyword evidence="2" id="KW-0813">Transport</keyword>
<dbReference type="InterPro" id="IPR001036">
    <property type="entry name" value="Acrflvin-R"/>
</dbReference>
<dbReference type="PANTHER" id="PTHR32063:SF28">
    <property type="entry name" value="BLR2861 PROTEIN"/>
    <property type="match status" value="1"/>
</dbReference>
<keyword evidence="6 8" id="KW-1133">Transmembrane helix</keyword>
<dbReference type="PANTHER" id="PTHR32063">
    <property type="match status" value="1"/>
</dbReference>
<feature type="transmembrane region" description="Helical" evidence="8">
    <location>
        <begin position="901"/>
        <end position="925"/>
    </location>
</feature>
<evidence type="ECO:0000256" key="3">
    <source>
        <dbReference type="ARBA" id="ARBA00022475"/>
    </source>
</evidence>
<evidence type="ECO:0000256" key="4">
    <source>
        <dbReference type="ARBA" id="ARBA00022519"/>
    </source>
</evidence>
<organism evidence="9 10">
    <name type="scientific">Candidatus Phycorickettsia trachydisci</name>
    <dbReference type="NCBI Taxonomy" id="2115978"/>
    <lineage>
        <taxon>Bacteria</taxon>
        <taxon>Pseudomonadati</taxon>
        <taxon>Pseudomonadota</taxon>
        <taxon>Alphaproteobacteria</taxon>
        <taxon>Rickettsiales</taxon>
        <taxon>Rickettsiaceae</taxon>
        <taxon>Candidatus Phycorickettsia</taxon>
    </lineage>
</organism>
<feature type="transmembrane region" description="Helical" evidence="8">
    <location>
        <begin position="427"/>
        <end position="450"/>
    </location>
</feature>
<feature type="transmembrane region" description="Helical" evidence="8">
    <location>
        <begin position="462"/>
        <end position="480"/>
    </location>
</feature>
<dbReference type="FunFam" id="1.20.1640.10:FF:000001">
    <property type="entry name" value="Efflux pump membrane transporter"/>
    <property type="match status" value="1"/>
</dbReference>
<keyword evidence="7 8" id="KW-0472">Membrane</keyword>
<evidence type="ECO:0000313" key="10">
    <source>
        <dbReference type="Proteomes" id="UP000241762"/>
    </source>
</evidence>
<dbReference type="KEGG" id="ptc:phytr_6050"/>
<dbReference type="Gene3D" id="1.20.1640.10">
    <property type="entry name" value="Multidrug efflux transporter AcrB transmembrane domain"/>
    <property type="match status" value="2"/>
</dbReference>
<feature type="transmembrane region" description="Helical" evidence="8">
    <location>
        <begin position="978"/>
        <end position="1001"/>
    </location>
</feature>
<feature type="transmembrane region" description="Helical" evidence="8">
    <location>
        <begin position="359"/>
        <end position="380"/>
    </location>
</feature>
<feature type="transmembrane region" description="Helical" evidence="8">
    <location>
        <begin position="12"/>
        <end position="29"/>
    </location>
</feature>
<dbReference type="InterPro" id="IPR027463">
    <property type="entry name" value="AcrB_DN_DC_subdom"/>
</dbReference>
<dbReference type="SUPFAM" id="SSF82866">
    <property type="entry name" value="Multidrug efflux transporter AcrB transmembrane domain"/>
    <property type="match status" value="2"/>
</dbReference>
<evidence type="ECO:0000256" key="7">
    <source>
        <dbReference type="ARBA" id="ARBA00023136"/>
    </source>
</evidence>
<dbReference type="AlphaFoldDB" id="A0A2P1P8G1"/>
<dbReference type="Gene3D" id="3.30.70.1430">
    <property type="entry name" value="Multidrug efflux transporter AcrB pore domain"/>
    <property type="match status" value="2"/>
</dbReference>
<evidence type="ECO:0000256" key="6">
    <source>
        <dbReference type="ARBA" id="ARBA00022989"/>
    </source>
</evidence>
<dbReference type="Gene3D" id="3.30.70.1440">
    <property type="entry name" value="Multidrug efflux transporter AcrB pore domain"/>
    <property type="match status" value="1"/>
</dbReference>
<keyword evidence="4" id="KW-0997">Cell inner membrane</keyword>
<dbReference type="RefSeq" id="WP_106874405.1">
    <property type="nucleotide sequence ID" value="NZ_CP027845.1"/>
</dbReference>